<organism evidence="2 3">
    <name type="scientific">Tritrichomonas foetus</name>
    <dbReference type="NCBI Taxonomy" id="1144522"/>
    <lineage>
        <taxon>Eukaryota</taxon>
        <taxon>Metamonada</taxon>
        <taxon>Parabasalia</taxon>
        <taxon>Tritrichomonadida</taxon>
        <taxon>Tritrichomonadidae</taxon>
        <taxon>Tritrichomonas</taxon>
    </lineage>
</organism>
<proteinExistence type="predicted"/>
<dbReference type="GO" id="GO:0003871">
    <property type="term" value="F:5-methyltetrahydropteroyltriglutamate-homocysteine S-methyltransferase activity"/>
    <property type="evidence" value="ECO:0007669"/>
    <property type="project" value="InterPro"/>
</dbReference>
<dbReference type="GeneID" id="94849393"/>
<dbReference type="PANTHER" id="PTHR43844:SF1">
    <property type="entry name" value="METHIONINE SYNTHASE"/>
    <property type="match status" value="1"/>
</dbReference>
<dbReference type="GO" id="GO:0032259">
    <property type="term" value="P:methylation"/>
    <property type="evidence" value="ECO:0007669"/>
    <property type="project" value="UniProtKB-KW"/>
</dbReference>
<reference evidence="2" key="1">
    <citation type="submission" date="2016-10" db="EMBL/GenBank/DDBJ databases">
        <authorList>
            <person name="Benchimol M."/>
            <person name="Almeida L.G."/>
            <person name="Vasconcelos A.T."/>
            <person name="Perreira-Neves A."/>
            <person name="Rosa I.A."/>
            <person name="Tasca T."/>
            <person name="Bogo M.R."/>
            <person name="de Souza W."/>
        </authorList>
    </citation>
    <scope>NUCLEOTIDE SEQUENCE [LARGE SCALE GENOMIC DNA]</scope>
    <source>
        <strain evidence="2">K</strain>
    </source>
</reference>
<dbReference type="NCBIfam" id="NF005085">
    <property type="entry name" value="PRK06520.1"/>
    <property type="match status" value="1"/>
</dbReference>
<dbReference type="Pfam" id="PF01717">
    <property type="entry name" value="Meth_synt_2"/>
    <property type="match status" value="1"/>
</dbReference>
<evidence type="ECO:0000259" key="1">
    <source>
        <dbReference type="Pfam" id="PF01717"/>
    </source>
</evidence>
<dbReference type="AlphaFoldDB" id="A0A1J4KRK8"/>
<dbReference type="SUPFAM" id="SSF51726">
    <property type="entry name" value="UROD/MetE-like"/>
    <property type="match status" value="1"/>
</dbReference>
<protein>
    <submittedName>
        <fullName evidence="2">5-methyltetrahydropteroyltriglutamate/homocysteine S-methyltransferase</fullName>
    </submittedName>
</protein>
<evidence type="ECO:0000313" key="2">
    <source>
        <dbReference type="EMBL" id="OHT13891.1"/>
    </source>
</evidence>
<accession>A0A1J4KRK8</accession>
<dbReference type="OrthoDB" id="7772923at2759"/>
<dbReference type="EMBL" id="MLAK01000455">
    <property type="protein sequence ID" value="OHT13891.1"/>
    <property type="molecule type" value="Genomic_DNA"/>
</dbReference>
<dbReference type="CDD" id="cd03311">
    <property type="entry name" value="CIMS_C_terminal_like"/>
    <property type="match status" value="1"/>
</dbReference>
<sequence>MQRTTPPFRSEINGSFLRPQCIKDARADFEAGRITSAEKDAIEEREVAKLVAQEEAIGLPVVSDGEFRREWWHLDFLAGLTGVQKYEAERGYQFHGGVVTKPHNVKVVGKIDFPDDHPFLNHCKYLQSVTKNAVCKFTIPSPLLLCHPAIMNKEVYPNDQDFYDDLGKTYKKALNAFYAIGLRYLQVDDTVWTALCDEGCRQLYIDNGIDVQEMLKQWAAIFNHFLSDKPADLTVSMHACRGNYKSTYFCSGSYDFVAPILFGTVNLDAFFLEYDDERSGTFEPLKHIKNQFVVLGVFTSKSGKLEDKELIKARVAEAAKYVPLEQLCISTQCGFASTEDGNCLTEEEQWNKLKYIIEISKEIWK</sequence>
<dbReference type="GO" id="GO:0009086">
    <property type="term" value="P:methionine biosynthetic process"/>
    <property type="evidence" value="ECO:0007669"/>
    <property type="project" value="InterPro"/>
</dbReference>
<dbReference type="Proteomes" id="UP000179807">
    <property type="component" value="Unassembled WGS sequence"/>
</dbReference>
<dbReference type="InterPro" id="IPR002629">
    <property type="entry name" value="Met_Synth_C/arc"/>
</dbReference>
<evidence type="ECO:0000313" key="3">
    <source>
        <dbReference type="Proteomes" id="UP000179807"/>
    </source>
</evidence>
<dbReference type="InterPro" id="IPR038071">
    <property type="entry name" value="UROD/MetE-like_sf"/>
</dbReference>
<feature type="domain" description="Cobalamin-independent methionine synthase MetE C-terminal/archaeal" evidence="1">
    <location>
        <begin position="14"/>
        <end position="339"/>
    </location>
</feature>
<keyword evidence="3" id="KW-1185">Reference proteome</keyword>
<gene>
    <name evidence="2" type="primary">yxjG</name>
    <name evidence="2" type="ORF">TRFO_43220</name>
</gene>
<dbReference type="PANTHER" id="PTHR43844">
    <property type="entry name" value="METHIONINE SYNTHASE"/>
    <property type="match status" value="1"/>
</dbReference>
<name>A0A1J4KRK8_9EUKA</name>
<dbReference type="VEuPathDB" id="TrichDB:TRFO_43220"/>
<dbReference type="RefSeq" id="XP_068367027.1">
    <property type="nucleotide sequence ID" value="XM_068514689.1"/>
</dbReference>
<comment type="caution">
    <text evidence="2">The sequence shown here is derived from an EMBL/GenBank/DDBJ whole genome shotgun (WGS) entry which is preliminary data.</text>
</comment>
<dbReference type="Gene3D" id="3.20.20.210">
    <property type="match status" value="1"/>
</dbReference>
<dbReference type="GO" id="GO:0008270">
    <property type="term" value="F:zinc ion binding"/>
    <property type="evidence" value="ECO:0007669"/>
    <property type="project" value="InterPro"/>
</dbReference>